<protein>
    <submittedName>
        <fullName evidence="1">Uncharacterized protein</fullName>
    </submittedName>
</protein>
<dbReference type="AlphaFoldDB" id="A0A923SA34"/>
<accession>A0A923SA34</accession>
<dbReference type="RefSeq" id="WP_187075049.1">
    <property type="nucleotide sequence ID" value="NZ_JACORT010000001.1"/>
</dbReference>
<proteinExistence type="predicted"/>
<sequence>MNATPPAYELLFQALHLQGRALSFPCDAEGHVDLDGLPEQARLNYLYARVVVGHEFAWPVVRAVVLH</sequence>
<evidence type="ECO:0000313" key="1">
    <source>
        <dbReference type="EMBL" id="MBC5782349.1"/>
    </source>
</evidence>
<dbReference type="EMBL" id="JACORT010000001">
    <property type="protein sequence ID" value="MBC5782349.1"/>
    <property type="molecule type" value="Genomic_DNA"/>
</dbReference>
<evidence type="ECO:0000313" key="2">
    <source>
        <dbReference type="Proteomes" id="UP000608513"/>
    </source>
</evidence>
<gene>
    <name evidence="1" type="ORF">H8N03_05295</name>
</gene>
<dbReference type="Proteomes" id="UP000608513">
    <property type="component" value="Unassembled WGS sequence"/>
</dbReference>
<organism evidence="1 2">
    <name type="scientific">Ramlibacter cellulosilyticus</name>
    <dbReference type="NCBI Taxonomy" id="2764187"/>
    <lineage>
        <taxon>Bacteria</taxon>
        <taxon>Pseudomonadati</taxon>
        <taxon>Pseudomonadota</taxon>
        <taxon>Betaproteobacteria</taxon>
        <taxon>Burkholderiales</taxon>
        <taxon>Comamonadaceae</taxon>
        <taxon>Ramlibacter</taxon>
    </lineage>
</organism>
<keyword evidence="2" id="KW-1185">Reference proteome</keyword>
<reference evidence="1" key="1">
    <citation type="submission" date="2020-08" db="EMBL/GenBank/DDBJ databases">
        <title>Ramlibacter sp. USB13 16S ribosomal RNA gene genome sequencing and assembly.</title>
        <authorList>
            <person name="Kang M."/>
        </authorList>
    </citation>
    <scope>NUCLEOTIDE SEQUENCE</scope>
    <source>
        <strain evidence="1">USB13</strain>
    </source>
</reference>
<name>A0A923SA34_9BURK</name>
<comment type="caution">
    <text evidence="1">The sequence shown here is derived from an EMBL/GenBank/DDBJ whole genome shotgun (WGS) entry which is preliminary data.</text>
</comment>